<evidence type="ECO:0000256" key="1">
    <source>
        <dbReference type="SAM" id="Phobius"/>
    </source>
</evidence>
<sequence length="66" mass="7838">MISNKVNSDKIDSYLFWLRFREILLVSPIVIILTVFLSFTMFERFNRIENNSNHSFAPIQTISLKE</sequence>
<dbReference type="RefSeq" id="WP_015956600.1">
    <property type="nucleotide sequence ID" value="NC_011729.1"/>
</dbReference>
<keyword evidence="3" id="KW-1185">Reference proteome</keyword>
<reference evidence="3" key="1">
    <citation type="journal article" date="2011" name="MBio">
        <title>Novel metabolic attributes of the genus Cyanothece, comprising a group of unicellular nitrogen-fixing Cyanobacteria.</title>
        <authorList>
            <person name="Bandyopadhyay A."/>
            <person name="Elvitigala T."/>
            <person name="Welsh E."/>
            <person name="Stockel J."/>
            <person name="Liberton M."/>
            <person name="Min H."/>
            <person name="Sherman L.A."/>
            <person name="Pakrasi H.B."/>
        </authorList>
    </citation>
    <scope>NUCLEOTIDE SEQUENCE [LARGE SCALE GENOMIC DNA]</scope>
    <source>
        <strain evidence="3">PCC 7424</strain>
    </source>
</reference>
<keyword evidence="1" id="KW-0812">Transmembrane</keyword>
<gene>
    <name evidence="2" type="ordered locus">PCC7424_4655</name>
</gene>
<dbReference type="Proteomes" id="UP000002384">
    <property type="component" value="Chromosome"/>
</dbReference>
<organism evidence="2 3">
    <name type="scientific">Gloeothece citriformis (strain PCC 7424)</name>
    <name type="common">Cyanothece sp. (strain PCC 7424)</name>
    <dbReference type="NCBI Taxonomy" id="65393"/>
    <lineage>
        <taxon>Bacteria</taxon>
        <taxon>Bacillati</taxon>
        <taxon>Cyanobacteriota</taxon>
        <taxon>Cyanophyceae</taxon>
        <taxon>Oscillatoriophycideae</taxon>
        <taxon>Chroococcales</taxon>
        <taxon>Aphanothecaceae</taxon>
        <taxon>Gloeothece</taxon>
        <taxon>Gloeothece citriformis</taxon>
    </lineage>
</organism>
<dbReference type="EMBL" id="CP001291">
    <property type="protein sequence ID" value="ACK73017.1"/>
    <property type="molecule type" value="Genomic_DNA"/>
</dbReference>
<accession>B7KBN9</accession>
<keyword evidence="1" id="KW-0472">Membrane</keyword>
<keyword evidence="1" id="KW-1133">Transmembrane helix</keyword>
<proteinExistence type="predicted"/>
<feature type="transmembrane region" description="Helical" evidence="1">
    <location>
        <begin position="23"/>
        <end position="42"/>
    </location>
</feature>
<dbReference type="HOGENOM" id="CLU_198870_0_0_3"/>
<evidence type="ECO:0000313" key="2">
    <source>
        <dbReference type="EMBL" id="ACK73017.1"/>
    </source>
</evidence>
<evidence type="ECO:0000313" key="3">
    <source>
        <dbReference type="Proteomes" id="UP000002384"/>
    </source>
</evidence>
<dbReference type="KEGG" id="cyc:PCC7424_4655"/>
<protein>
    <submittedName>
        <fullName evidence="2">Uncharacterized protein</fullName>
    </submittedName>
</protein>
<name>B7KBN9_GLOC7</name>
<dbReference type="AlphaFoldDB" id="B7KBN9"/>